<evidence type="ECO:0000313" key="4">
    <source>
        <dbReference type="Proteomes" id="UP001530377"/>
    </source>
</evidence>
<dbReference type="Proteomes" id="UP001530377">
    <property type="component" value="Unassembled WGS sequence"/>
</dbReference>
<proteinExistence type="predicted"/>
<accession>A0ABD3RZ47</accession>
<feature type="region of interest" description="Disordered" evidence="1">
    <location>
        <begin position="41"/>
        <end position="63"/>
    </location>
</feature>
<dbReference type="AlphaFoldDB" id="A0ABD3RZ47"/>
<evidence type="ECO:0000313" key="3">
    <source>
        <dbReference type="EMBL" id="KAL3817476.1"/>
    </source>
</evidence>
<comment type="caution">
    <text evidence="3">The sequence shown here is derived from an EMBL/GenBank/DDBJ whole genome shotgun (WGS) entry which is preliminary data.</text>
</comment>
<reference evidence="3 4" key="1">
    <citation type="submission" date="2024-10" db="EMBL/GenBank/DDBJ databases">
        <title>Updated reference genomes for cyclostephanoid diatoms.</title>
        <authorList>
            <person name="Roberts W.R."/>
            <person name="Alverson A.J."/>
        </authorList>
    </citation>
    <scope>NUCLEOTIDE SEQUENCE [LARGE SCALE GENOMIC DNA]</scope>
    <source>
        <strain evidence="3 4">AJA228-03</strain>
    </source>
</reference>
<keyword evidence="2" id="KW-0732">Signal</keyword>
<protein>
    <submittedName>
        <fullName evidence="3">Uncharacterized protein</fullName>
    </submittedName>
</protein>
<sequence length="247" mass="25893">MRSSSFFLKVGLLVAAADATSAPHRRRRGVGYVTGYSRPAATVSIPRGGSDGSSSSSAPGDDFLGSLFSGMNLPGMGGPGGLSDMLNQPPPGPEQIQKTMEQMMSLLSSPQVREMMNDPAKMEASLEAMRTSLLSALNEMESGDNVMVRMMLEQMKGQVGQSFPGGWEGLRELIEDPDKWRMMMGGMVDAMKSLGEEDIGNIMAQIASMGGGMGGMMPGMGGSTLGDAFGDDDSGTLAGLDDLSEDD</sequence>
<gene>
    <name evidence="3" type="ORF">ACHAXA_001483</name>
</gene>
<evidence type="ECO:0000256" key="2">
    <source>
        <dbReference type="SAM" id="SignalP"/>
    </source>
</evidence>
<evidence type="ECO:0000256" key="1">
    <source>
        <dbReference type="SAM" id="MobiDB-lite"/>
    </source>
</evidence>
<feature type="compositionally biased region" description="Low complexity" evidence="1">
    <location>
        <begin position="52"/>
        <end position="62"/>
    </location>
</feature>
<dbReference type="EMBL" id="JALLPB020000103">
    <property type="protein sequence ID" value="KAL3817476.1"/>
    <property type="molecule type" value="Genomic_DNA"/>
</dbReference>
<feature type="signal peptide" evidence="2">
    <location>
        <begin position="1"/>
        <end position="19"/>
    </location>
</feature>
<organism evidence="3 4">
    <name type="scientific">Cyclostephanos tholiformis</name>
    <dbReference type="NCBI Taxonomy" id="382380"/>
    <lineage>
        <taxon>Eukaryota</taxon>
        <taxon>Sar</taxon>
        <taxon>Stramenopiles</taxon>
        <taxon>Ochrophyta</taxon>
        <taxon>Bacillariophyta</taxon>
        <taxon>Coscinodiscophyceae</taxon>
        <taxon>Thalassiosirophycidae</taxon>
        <taxon>Stephanodiscales</taxon>
        <taxon>Stephanodiscaceae</taxon>
        <taxon>Cyclostephanos</taxon>
    </lineage>
</organism>
<keyword evidence="4" id="KW-1185">Reference proteome</keyword>
<feature type="region of interest" description="Disordered" evidence="1">
    <location>
        <begin position="223"/>
        <end position="247"/>
    </location>
</feature>
<feature type="chain" id="PRO_5044763505" evidence="2">
    <location>
        <begin position="20"/>
        <end position="247"/>
    </location>
</feature>
<name>A0ABD3RZ47_9STRA</name>